<reference evidence="2" key="1">
    <citation type="submission" date="2021-02" db="EMBL/GenBank/DDBJ databases">
        <authorList>
            <person name="Dougan E. K."/>
            <person name="Rhodes N."/>
            <person name="Thang M."/>
            <person name="Chan C."/>
        </authorList>
    </citation>
    <scope>NUCLEOTIDE SEQUENCE</scope>
</reference>
<evidence type="ECO:0000313" key="2">
    <source>
        <dbReference type="EMBL" id="CAE7682521.1"/>
    </source>
</evidence>
<evidence type="ECO:0000313" key="3">
    <source>
        <dbReference type="Proteomes" id="UP000649617"/>
    </source>
</evidence>
<accession>A0A812WKX3</accession>
<dbReference type="EMBL" id="CAJNIZ010044233">
    <property type="protein sequence ID" value="CAE7682521.1"/>
    <property type="molecule type" value="Genomic_DNA"/>
</dbReference>
<organism evidence="2 3">
    <name type="scientific">Symbiodinium pilosum</name>
    <name type="common">Dinoflagellate</name>
    <dbReference type="NCBI Taxonomy" id="2952"/>
    <lineage>
        <taxon>Eukaryota</taxon>
        <taxon>Sar</taxon>
        <taxon>Alveolata</taxon>
        <taxon>Dinophyceae</taxon>
        <taxon>Suessiales</taxon>
        <taxon>Symbiodiniaceae</taxon>
        <taxon>Symbiodinium</taxon>
    </lineage>
</organism>
<evidence type="ECO:0000256" key="1">
    <source>
        <dbReference type="SAM" id="SignalP"/>
    </source>
</evidence>
<feature type="signal peptide" evidence="1">
    <location>
        <begin position="1"/>
        <end position="18"/>
    </location>
</feature>
<proteinExistence type="predicted"/>
<sequence length="235" mass="25182">MAMITKILMLGAVVLADASLQTTGSAKPATYTNSTNGTKYDEHEEQEYVDATVAELDPEGELVMMETDVSCASAEKSGRGWWVGGDKMWGSGRGIENVHGNNVGYYNSGMDAAHSRCGGSSCALIVNPPGHRSINQFHIHFFHYAGYGSNLKGRLERRVCGKSGWRSGGLPCHGKAKYVSGWPRVFSVALGGGGMHHASVIAWPGACGNRGTIVQLAYGCSIEHQIRGDYDPSKR</sequence>
<dbReference type="Proteomes" id="UP000649617">
    <property type="component" value="Unassembled WGS sequence"/>
</dbReference>
<keyword evidence="1" id="KW-0732">Signal</keyword>
<keyword evidence="3" id="KW-1185">Reference proteome</keyword>
<gene>
    <name evidence="2" type="ORF">SPIL2461_LOCUS19028</name>
</gene>
<feature type="chain" id="PRO_5032730907" evidence="1">
    <location>
        <begin position="19"/>
        <end position="235"/>
    </location>
</feature>
<dbReference type="AlphaFoldDB" id="A0A812WKX3"/>
<protein>
    <submittedName>
        <fullName evidence="2">Uncharacterized protein</fullName>
    </submittedName>
</protein>
<name>A0A812WKX3_SYMPI</name>
<dbReference type="OrthoDB" id="411127at2759"/>
<comment type="caution">
    <text evidence="2">The sequence shown here is derived from an EMBL/GenBank/DDBJ whole genome shotgun (WGS) entry which is preliminary data.</text>
</comment>